<comment type="caution">
    <text evidence="9">The sequence shown here is derived from an EMBL/GenBank/DDBJ whole genome shotgun (WGS) entry which is preliminary data.</text>
</comment>
<dbReference type="SUPFAM" id="SSF51412">
    <property type="entry name" value="Inosine monophosphate dehydrogenase (IMPDH)"/>
    <property type="match status" value="1"/>
</dbReference>
<dbReference type="Pfam" id="PF00571">
    <property type="entry name" value="CBS"/>
    <property type="match status" value="1"/>
</dbReference>
<accession>A0ABT1GYY0</accession>
<sequence>MRFLDGHQITTDLTYDDVFVVPGRSDVASRFDVDLTTSDGTGATIPIVVANMTAVAGKRMAETVARRGGIVVLPQDLPAAAAAESIATVKSRDLVADTPVTLGPDDAVSDALALLPKRAHGAGVVVDGDGRALGVVTAEACTGVDRFARLSEVLDPAIVTLPVDTEPRKVFDALSDQHLGVAVLTAPDGTMVGVLTRTGAVRAGIYTPNTDGHGRLRVAAAIGINGDVAGKAAALARAGADLLVVDTAHGHQEKMIAAVRAVAEADLGLPIAAGNVVSAQGTTDLLDAGASIIKVGVGPGAMCTTRMMTGVGRPQFSAVAECAAVARARGAHVWADGGVRHPRDVALALAAGASNVMIGSWFAGTHESPGDLHHDPSGRAYKESFGMASKRAVAARTAGDSAFDRARKGLFEEGISSSRILLDPARPGVEDLIDHICSGVRSTATYVGARTLDELHERVVLGVQSAAGFAEGRPLPTGW</sequence>
<dbReference type="InterPro" id="IPR000644">
    <property type="entry name" value="CBS_dom"/>
</dbReference>
<evidence type="ECO:0000256" key="3">
    <source>
        <dbReference type="ARBA" id="ARBA00022857"/>
    </source>
</evidence>
<dbReference type="NCBIfam" id="NF005869">
    <property type="entry name" value="PRK07807.1"/>
    <property type="match status" value="1"/>
</dbReference>
<dbReference type="InterPro" id="IPR050139">
    <property type="entry name" value="GMP_reductase"/>
</dbReference>
<dbReference type="Gene3D" id="3.20.20.70">
    <property type="entry name" value="Aldolase class I"/>
    <property type="match status" value="1"/>
</dbReference>
<dbReference type="SMART" id="SM01240">
    <property type="entry name" value="IMPDH"/>
    <property type="match status" value="1"/>
</dbReference>
<keyword evidence="3 6" id="KW-0521">NADP</keyword>
<gene>
    <name evidence="6" type="primary">guaB1</name>
    <name evidence="9" type="ORF">LX12_000647</name>
</gene>
<dbReference type="Proteomes" id="UP001205740">
    <property type="component" value="Unassembled WGS sequence"/>
</dbReference>
<comment type="similarity">
    <text evidence="6">Belongs to the IMPDH/GMPR family. GuaB1 subfamily.</text>
</comment>
<dbReference type="PIRSF" id="PIRSF000130">
    <property type="entry name" value="IMPDH"/>
    <property type="match status" value="1"/>
</dbReference>
<keyword evidence="4 6" id="KW-0560">Oxidoreductase</keyword>
<evidence type="ECO:0000256" key="1">
    <source>
        <dbReference type="ARBA" id="ARBA00022726"/>
    </source>
</evidence>
<evidence type="ECO:0000256" key="2">
    <source>
        <dbReference type="ARBA" id="ARBA00022737"/>
    </source>
</evidence>
<dbReference type="EC" id="1.7.1.7" evidence="6"/>
<feature type="domain" description="CBS" evidence="8">
    <location>
        <begin position="95"/>
        <end position="152"/>
    </location>
</feature>
<dbReference type="SUPFAM" id="SSF54631">
    <property type="entry name" value="CBS-domain pair"/>
    <property type="match status" value="1"/>
</dbReference>
<evidence type="ECO:0000256" key="7">
    <source>
        <dbReference type="PROSITE-ProRule" id="PRU00703"/>
    </source>
</evidence>
<evidence type="ECO:0000313" key="10">
    <source>
        <dbReference type="Proteomes" id="UP001205740"/>
    </source>
</evidence>
<dbReference type="InterPro" id="IPR013785">
    <property type="entry name" value="Aldolase_TIM"/>
</dbReference>
<dbReference type="InterPro" id="IPR005990">
    <property type="entry name" value="IMP_DH"/>
</dbReference>
<evidence type="ECO:0000256" key="4">
    <source>
        <dbReference type="ARBA" id="ARBA00023002"/>
    </source>
</evidence>
<evidence type="ECO:0000259" key="8">
    <source>
        <dbReference type="PROSITE" id="PS51371"/>
    </source>
</evidence>
<dbReference type="HAMAP" id="MF_02250">
    <property type="entry name" value="GMPR_GuaB1"/>
    <property type="match status" value="1"/>
</dbReference>
<dbReference type="InterPro" id="IPR005991">
    <property type="entry name" value="GUAB1"/>
</dbReference>
<reference evidence="9 10" key="1">
    <citation type="submission" date="2022-06" db="EMBL/GenBank/DDBJ databases">
        <title>Genomic Encyclopedia of Archaeal and Bacterial Type Strains, Phase II (KMG-II): from individual species to whole genera.</title>
        <authorList>
            <person name="Goeker M."/>
        </authorList>
    </citation>
    <scope>NUCLEOTIDE SEQUENCE [LARGE SCALE GENOMIC DNA]</scope>
    <source>
        <strain evidence="9 10">DSM 45037</strain>
    </source>
</reference>
<comment type="pathway">
    <text evidence="6">Purine metabolism; IMP biosynthesis via salvage pathway.</text>
</comment>
<keyword evidence="5 7" id="KW-0129">CBS domain</keyword>
<dbReference type="InterPro" id="IPR001093">
    <property type="entry name" value="IMP_DH_GMPRt"/>
</dbReference>
<dbReference type="CDD" id="cd00381">
    <property type="entry name" value="IMPDH"/>
    <property type="match status" value="1"/>
</dbReference>
<protein>
    <recommendedName>
        <fullName evidence="6">GMP reductase</fullName>
        <ecNumber evidence="6">1.7.1.7</ecNumber>
    </recommendedName>
    <alternativeName>
        <fullName evidence="6">Guanosine 5'-monophosphate reductase</fullName>
        <shortName evidence="6">GMPR</shortName>
    </alternativeName>
</protein>
<comment type="cofactor">
    <cofactor evidence="6">
        <name>a monovalent cation</name>
        <dbReference type="ChEBI" id="CHEBI:60242"/>
    </cofactor>
</comment>
<feature type="active site" description="Thioimidate intermediate" evidence="6">
    <location>
        <position position="303"/>
    </location>
</feature>
<evidence type="ECO:0000313" key="9">
    <source>
        <dbReference type="EMBL" id="MCP2159483.1"/>
    </source>
</evidence>
<dbReference type="RefSeq" id="WP_253653050.1">
    <property type="nucleotide sequence ID" value="NZ_BAAAOE010000004.1"/>
</dbReference>
<dbReference type="Pfam" id="PF00478">
    <property type="entry name" value="IMPDH"/>
    <property type="match status" value="1"/>
</dbReference>
<dbReference type="EMBL" id="JAMTCG010000001">
    <property type="protein sequence ID" value="MCP2159483.1"/>
    <property type="molecule type" value="Genomic_DNA"/>
</dbReference>
<dbReference type="InterPro" id="IPR046342">
    <property type="entry name" value="CBS_dom_sf"/>
</dbReference>
<keyword evidence="2" id="KW-0677">Repeat</keyword>
<dbReference type="PANTHER" id="PTHR43170:SF5">
    <property type="entry name" value="GMP REDUCTASE"/>
    <property type="match status" value="1"/>
</dbReference>
<proteinExistence type="inferred from homology"/>
<dbReference type="PANTHER" id="PTHR43170">
    <property type="entry name" value="GMP REDUCTASE"/>
    <property type="match status" value="1"/>
</dbReference>
<name>A0ABT1GYY0_9NOCA</name>
<keyword evidence="1 6" id="KW-0660">Purine salvage</keyword>
<dbReference type="PROSITE" id="PS51371">
    <property type="entry name" value="CBS"/>
    <property type="match status" value="1"/>
</dbReference>
<evidence type="ECO:0000256" key="5">
    <source>
        <dbReference type="ARBA" id="ARBA00023122"/>
    </source>
</evidence>
<comment type="catalytic activity">
    <reaction evidence="6">
        <text>IMP + NH4(+) + NADP(+) = GMP + NADPH + 2 H(+)</text>
        <dbReference type="Rhea" id="RHEA:17185"/>
        <dbReference type="ChEBI" id="CHEBI:15378"/>
        <dbReference type="ChEBI" id="CHEBI:28938"/>
        <dbReference type="ChEBI" id="CHEBI:57783"/>
        <dbReference type="ChEBI" id="CHEBI:58053"/>
        <dbReference type="ChEBI" id="CHEBI:58115"/>
        <dbReference type="ChEBI" id="CHEBI:58349"/>
        <dbReference type="EC" id="1.7.1.7"/>
    </reaction>
</comment>
<keyword evidence="10" id="KW-1185">Reference proteome</keyword>
<dbReference type="CDD" id="cd02205">
    <property type="entry name" value="CBS_pair_SF"/>
    <property type="match status" value="1"/>
</dbReference>
<dbReference type="NCBIfam" id="TIGR01303">
    <property type="entry name" value="IMP_DH_rel_1"/>
    <property type="match status" value="1"/>
</dbReference>
<organism evidence="9 10">
    <name type="scientific">Williamsia serinedens</name>
    <dbReference type="NCBI Taxonomy" id="391736"/>
    <lineage>
        <taxon>Bacteria</taxon>
        <taxon>Bacillati</taxon>
        <taxon>Actinomycetota</taxon>
        <taxon>Actinomycetes</taxon>
        <taxon>Mycobacteriales</taxon>
        <taxon>Nocardiaceae</taxon>
        <taxon>Williamsia</taxon>
    </lineage>
</organism>
<evidence type="ECO:0000256" key="6">
    <source>
        <dbReference type="HAMAP-Rule" id="MF_02250"/>
    </source>
</evidence>
<comment type="function">
    <text evidence="6">Involved in the purine-salvage pathway. Catalyzes the NADPH-dependent conversion of GMP to IMP.</text>
</comment>
<feature type="binding site" evidence="6">
    <location>
        <begin position="246"/>
        <end position="248"/>
    </location>
    <ligand>
        <name>NADP(+)</name>
        <dbReference type="ChEBI" id="CHEBI:58349"/>
    </ligand>
</feature>
<feature type="binding site" evidence="6">
    <location>
        <begin position="296"/>
        <end position="298"/>
    </location>
    <ligand>
        <name>NADP(+)</name>
        <dbReference type="ChEBI" id="CHEBI:58349"/>
    </ligand>
</feature>